<dbReference type="Proteomes" id="UP000187609">
    <property type="component" value="Unassembled WGS sequence"/>
</dbReference>
<organism evidence="1 2">
    <name type="scientific">Nicotiana attenuata</name>
    <name type="common">Coyote tobacco</name>
    <dbReference type="NCBI Taxonomy" id="49451"/>
    <lineage>
        <taxon>Eukaryota</taxon>
        <taxon>Viridiplantae</taxon>
        <taxon>Streptophyta</taxon>
        <taxon>Embryophyta</taxon>
        <taxon>Tracheophyta</taxon>
        <taxon>Spermatophyta</taxon>
        <taxon>Magnoliopsida</taxon>
        <taxon>eudicotyledons</taxon>
        <taxon>Gunneridae</taxon>
        <taxon>Pentapetalae</taxon>
        <taxon>asterids</taxon>
        <taxon>lamiids</taxon>
        <taxon>Solanales</taxon>
        <taxon>Solanaceae</taxon>
        <taxon>Nicotianoideae</taxon>
        <taxon>Nicotianeae</taxon>
        <taxon>Nicotiana</taxon>
    </lineage>
</organism>
<sequence>MVTTIDRMDIGMEFMLLIWSMVLRLMTEIKKEDALSDIVVGMYEDVANLEELTEIRVDPMGMNYAPKEINGNGAAQVQLRGYIIMIMTNVDPDAILKQYTDVVDSDINRWNEHVNGVPAADIVHGVEVDDGILHNLEVEEEDALRDIALCSNNYTDVANGDINRWNGLGNGFSPANAVHGAKVDDSILHDVEVEKDDALSDIAIGIYEDVANLEELYEIVVDPMGMNDALMEINENGTAQAGYIDVTTFANFVQLCGYIIMIVTNADPDAIFEHYTDVADGDVNRWNEHGNGVPAADAVRGAEVDDVILHDVEVEEEDSLSDIVVGIYEDVANLEELANIGADPMGINDAPMEVNGNGAAQVQ</sequence>
<gene>
    <name evidence="1" type="ORF">A4A49_18462</name>
</gene>
<dbReference type="EMBL" id="MJEQ01037193">
    <property type="protein sequence ID" value="OIS96965.1"/>
    <property type="molecule type" value="Genomic_DNA"/>
</dbReference>
<reference evidence="1" key="1">
    <citation type="submission" date="2016-11" db="EMBL/GenBank/DDBJ databases">
        <title>The genome of Nicotiana attenuata.</title>
        <authorList>
            <person name="Xu S."/>
            <person name="Brockmoeller T."/>
            <person name="Gaquerel E."/>
            <person name="Navarro A."/>
            <person name="Kuhl H."/>
            <person name="Gase K."/>
            <person name="Ling Z."/>
            <person name="Zhou W."/>
            <person name="Kreitzer C."/>
            <person name="Stanke M."/>
            <person name="Tang H."/>
            <person name="Lyons E."/>
            <person name="Pandey P."/>
            <person name="Pandey S.P."/>
            <person name="Timmermann B."/>
            <person name="Baldwin I.T."/>
        </authorList>
    </citation>
    <scope>NUCLEOTIDE SEQUENCE [LARGE SCALE GENOMIC DNA]</scope>
    <source>
        <strain evidence="1">UT</strain>
    </source>
</reference>
<evidence type="ECO:0000313" key="2">
    <source>
        <dbReference type="Proteomes" id="UP000187609"/>
    </source>
</evidence>
<accession>A0A1J6HVV3</accession>
<comment type="caution">
    <text evidence="1">The sequence shown here is derived from an EMBL/GenBank/DDBJ whole genome shotgun (WGS) entry which is preliminary data.</text>
</comment>
<dbReference type="Gramene" id="OIS96965">
    <property type="protein sequence ID" value="OIS96965"/>
    <property type="gene ID" value="A4A49_18462"/>
</dbReference>
<proteinExistence type="predicted"/>
<keyword evidence="2" id="KW-1185">Reference proteome</keyword>
<protein>
    <submittedName>
        <fullName evidence="1">Uncharacterized protein</fullName>
    </submittedName>
</protein>
<dbReference type="AlphaFoldDB" id="A0A1J6HVV3"/>
<evidence type="ECO:0000313" key="1">
    <source>
        <dbReference type="EMBL" id="OIS96965.1"/>
    </source>
</evidence>
<name>A0A1J6HVV3_NICAT</name>